<evidence type="ECO:0000313" key="8">
    <source>
        <dbReference type="Proteomes" id="UP000189464"/>
    </source>
</evidence>
<dbReference type="KEGG" id="dfg:B0537_04030"/>
<dbReference type="STRING" id="1833852.B0537_04030"/>
<dbReference type="InterPro" id="IPR038594">
    <property type="entry name" value="SepF-like_sf"/>
</dbReference>
<comment type="subcellular location">
    <subcellularLocation>
        <location evidence="5">Cytoplasm</location>
    </subcellularLocation>
    <text evidence="5">Localizes to the division site, in a FtsZ-dependent manner.</text>
</comment>
<dbReference type="GO" id="GO:0000917">
    <property type="term" value="P:division septum assembly"/>
    <property type="evidence" value="ECO:0007669"/>
    <property type="project" value="UniProtKB-KW"/>
</dbReference>
<name>A0A1S6IU81_9FIRM</name>
<dbReference type="RefSeq" id="WP_077713295.1">
    <property type="nucleotide sequence ID" value="NZ_CP019698.1"/>
</dbReference>
<evidence type="ECO:0000256" key="2">
    <source>
        <dbReference type="ARBA" id="ARBA00023210"/>
    </source>
</evidence>
<evidence type="ECO:0000256" key="3">
    <source>
        <dbReference type="ARBA" id="ARBA00023306"/>
    </source>
</evidence>
<dbReference type="HAMAP" id="MF_01197">
    <property type="entry name" value="SepF"/>
    <property type="match status" value="1"/>
</dbReference>
<dbReference type="GO" id="GO:0005737">
    <property type="term" value="C:cytoplasm"/>
    <property type="evidence" value="ECO:0007669"/>
    <property type="project" value="UniProtKB-SubCell"/>
</dbReference>
<protein>
    <recommendedName>
        <fullName evidence="5">Cell division protein SepF</fullName>
    </recommendedName>
</protein>
<dbReference type="PANTHER" id="PTHR35798">
    <property type="entry name" value="CELL DIVISION PROTEIN SEPF"/>
    <property type="match status" value="1"/>
</dbReference>
<keyword evidence="5" id="KW-0963">Cytoplasm</keyword>
<comment type="function">
    <text evidence="4 5">Cell division protein that is part of the divisome complex and is recruited early to the Z-ring. Probably stimulates Z-ring formation, perhaps through the cross-linking of FtsZ protofilaments. Its function overlaps with FtsA.</text>
</comment>
<dbReference type="Proteomes" id="UP000189464">
    <property type="component" value="Chromosome"/>
</dbReference>
<keyword evidence="1 5" id="KW-0132">Cell division</keyword>
<dbReference type="Gene3D" id="3.30.110.150">
    <property type="entry name" value="SepF-like protein"/>
    <property type="match status" value="1"/>
</dbReference>
<organism evidence="7 8">
    <name type="scientific">Desulforamulus ferrireducens</name>
    <dbReference type="NCBI Taxonomy" id="1833852"/>
    <lineage>
        <taxon>Bacteria</taxon>
        <taxon>Bacillati</taxon>
        <taxon>Bacillota</taxon>
        <taxon>Clostridia</taxon>
        <taxon>Eubacteriales</taxon>
        <taxon>Peptococcaceae</taxon>
        <taxon>Desulforamulus</taxon>
    </lineage>
</organism>
<dbReference type="InterPro" id="IPR023052">
    <property type="entry name" value="Cell_div_SepF"/>
</dbReference>
<evidence type="ECO:0000256" key="1">
    <source>
        <dbReference type="ARBA" id="ARBA00022618"/>
    </source>
</evidence>
<comment type="subunit">
    <text evidence="5">Homodimer. Interacts with FtsZ.</text>
</comment>
<evidence type="ECO:0000256" key="5">
    <source>
        <dbReference type="HAMAP-Rule" id="MF_01197"/>
    </source>
</evidence>
<accession>A0A1S6IU81</accession>
<dbReference type="GO" id="GO:0043093">
    <property type="term" value="P:FtsZ-dependent cytokinesis"/>
    <property type="evidence" value="ECO:0007669"/>
    <property type="project" value="UniProtKB-UniRule"/>
</dbReference>
<keyword evidence="8" id="KW-1185">Reference proteome</keyword>
<reference evidence="7 8" key="1">
    <citation type="journal article" date="2016" name="Int. J. Syst. Evol. Microbiol.">
        <title>Desulfotomaculum ferrireducens sp. nov., a moderately thermophilic sulfate-reducing and dissimilatory Fe(III)-reducing bacterium isolated from compost.</title>
        <authorList>
            <person name="Yang G."/>
            <person name="Guo J."/>
            <person name="Zhuang L."/>
            <person name="Yuan Y."/>
            <person name="Zhou S."/>
        </authorList>
    </citation>
    <scope>NUCLEOTIDE SEQUENCE [LARGE SCALE GENOMIC DNA]</scope>
    <source>
        <strain evidence="7 8">GSS09</strain>
    </source>
</reference>
<evidence type="ECO:0000256" key="4">
    <source>
        <dbReference type="ARBA" id="ARBA00044936"/>
    </source>
</evidence>
<keyword evidence="2 5" id="KW-0717">Septation</keyword>
<dbReference type="InterPro" id="IPR007561">
    <property type="entry name" value="Cell_div_SepF/SepF-rel"/>
</dbReference>
<proteinExistence type="inferred from homology"/>
<dbReference type="Pfam" id="PF04472">
    <property type="entry name" value="SepF"/>
    <property type="match status" value="1"/>
</dbReference>
<sequence>MARGMFDKMLTFMGFGEVEEPTEAKGSEQQEQHQPPIGRKNAQVVNIHANRQMRVVVCEPASFDEAQNIADNLKNRRAVVVNLEKAGAEQARRIVDFVSGTTFALSGSMEKVGNSIFLFVPSNIDITNDTKREHKEKSIFSWARTQ</sequence>
<keyword evidence="3 5" id="KW-0131">Cell cycle</keyword>
<dbReference type="EMBL" id="CP019698">
    <property type="protein sequence ID" value="AQS58332.1"/>
    <property type="molecule type" value="Genomic_DNA"/>
</dbReference>
<evidence type="ECO:0000313" key="7">
    <source>
        <dbReference type="EMBL" id="AQS58332.1"/>
    </source>
</evidence>
<feature type="compositionally biased region" description="Basic and acidic residues" evidence="6">
    <location>
        <begin position="22"/>
        <end position="31"/>
    </location>
</feature>
<dbReference type="OrthoDB" id="9815206at2"/>
<dbReference type="AlphaFoldDB" id="A0A1S6IU81"/>
<dbReference type="PANTHER" id="PTHR35798:SF1">
    <property type="entry name" value="CELL DIVISION PROTEIN SEPF"/>
    <property type="match status" value="1"/>
</dbReference>
<gene>
    <name evidence="5" type="primary">sepF</name>
    <name evidence="7" type="ORF">B0537_04030</name>
</gene>
<feature type="region of interest" description="Disordered" evidence="6">
    <location>
        <begin position="19"/>
        <end position="39"/>
    </location>
</feature>
<comment type="similarity">
    <text evidence="5">Belongs to the SepF family.</text>
</comment>
<evidence type="ECO:0000256" key="6">
    <source>
        <dbReference type="SAM" id="MobiDB-lite"/>
    </source>
</evidence>